<accession>A0ABQ4J620</accession>
<reference evidence="2 3" key="1">
    <citation type="submission" date="2021-01" db="EMBL/GenBank/DDBJ databases">
        <title>Whole genome shotgun sequence of Verrucosispora qiuiae NBRC 106684.</title>
        <authorList>
            <person name="Komaki H."/>
            <person name="Tamura T."/>
        </authorList>
    </citation>
    <scope>NUCLEOTIDE SEQUENCE [LARGE SCALE GENOMIC DNA]</scope>
    <source>
        <strain evidence="2 3">NBRC 106684</strain>
    </source>
</reference>
<name>A0ABQ4J620_9ACTN</name>
<dbReference type="PROSITE" id="PS51257">
    <property type="entry name" value="PROKAR_LIPOPROTEIN"/>
    <property type="match status" value="1"/>
</dbReference>
<protein>
    <recommendedName>
        <fullName evidence="4">Lipoprotein</fullName>
    </recommendedName>
</protein>
<feature type="signal peptide" evidence="1">
    <location>
        <begin position="1"/>
        <end position="25"/>
    </location>
</feature>
<evidence type="ECO:0000256" key="1">
    <source>
        <dbReference type="SAM" id="SignalP"/>
    </source>
</evidence>
<evidence type="ECO:0000313" key="3">
    <source>
        <dbReference type="Proteomes" id="UP000653076"/>
    </source>
</evidence>
<keyword evidence="3" id="KW-1185">Reference proteome</keyword>
<gene>
    <name evidence="2" type="ORF">Vqi01_07710</name>
</gene>
<comment type="caution">
    <text evidence="2">The sequence shown here is derived from an EMBL/GenBank/DDBJ whole genome shotgun (WGS) entry which is preliminary data.</text>
</comment>
<evidence type="ECO:0008006" key="4">
    <source>
        <dbReference type="Google" id="ProtNLM"/>
    </source>
</evidence>
<keyword evidence="1" id="KW-0732">Signal</keyword>
<proteinExistence type="predicted"/>
<feature type="chain" id="PRO_5046652795" description="Lipoprotein" evidence="1">
    <location>
        <begin position="26"/>
        <end position="112"/>
    </location>
</feature>
<organism evidence="2 3">
    <name type="scientific">Micromonospora qiuiae</name>
    <dbReference type="NCBI Taxonomy" id="502268"/>
    <lineage>
        <taxon>Bacteria</taxon>
        <taxon>Bacillati</taxon>
        <taxon>Actinomycetota</taxon>
        <taxon>Actinomycetes</taxon>
        <taxon>Micromonosporales</taxon>
        <taxon>Micromonosporaceae</taxon>
        <taxon>Micromonospora</taxon>
    </lineage>
</organism>
<dbReference type="EMBL" id="BOPC01000011">
    <property type="protein sequence ID" value="GIJ25609.1"/>
    <property type="molecule type" value="Genomic_DNA"/>
</dbReference>
<evidence type="ECO:0000313" key="2">
    <source>
        <dbReference type="EMBL" id="GIJ25609.1"/>
    </source>
</evidence>
<dbReference type="Proteomes" id="UP000653076">
    <property type="component" value="Unassembled WGS sequence"/>
</dbReference>
<sequence length="112" mass="11122">MGGRAAALLVGLVVLVAGCAGTAPAGHASDSLQRSLRSPDVHRAWESCAAAGAADGDLDGSQDALALPVLGADFVPVAAVVCGGETQQRPTGGSDLVAVEDQADEVTARCRR</sequence>